<accession>A0ABP0WMK5</accession>
<reference evidence="2" key="1">
    <citation type="submission" date="2024-02" db="EMBL/GenBank/DDBJ databases">
        <authorList>
            <consortium name="ELIXIR-Norway"/>
            <consortium name="Elixir Norway"/>
        </authorList>
    </citation>
    <scope>NUCLEOTIDE SEQUENCE</scope>
</reference>
<protein>
    <recommendedName>
        <fullName evidence="4">Secreted protein</fullName>
    </recommendedName>
</protein>
<name>A0ABP0WMK5_9BRYO</name>
<evidence type="ECO:0000313" key="3">
    <source>
        <dbReference type="Proteomes" id="UP001497444"/>
    </source>
</evidence>
<evidence type="ECO:0000256" key="1">
    <source>
        <dbReference type="SAM" id="SignalP"/>
    </source>
</evidence>
<evidence type="ECO:0000313" key="2">
    <source>
        <dbReference type="EMBL" id="CAK9267629.1"/>
    </source>
</evidence>
<organism evidence="2 3">
    <name type="scientific">Sphagnum jensenii</name>
    <dbReference type="NCBI Taxonomy" id="128206"/>
    <lineage>
        <taxon>Eukaryota</taxon>
        <taxon>Viridiplantae</taxon>
        <taxon>Streptophyta</taxon>
        <taxon>Embryophyta</taxon>
        <taxon>Bryophyta</taxon>
        <taxon>Sphagnophytina</taxon>
        <taxon>Sphagnopsida</taxon>
        <taxon>Sphagnales</taxon>
        <taxon>Sphagnaceae</taxon>
        <taxon>Sphagnum</taxon>
    </lineage>
</organism>
<feature type="chain" id="PRO_5045201972" description="Secreted protein" evidence="1">
    <location>
        <begin position="18"/>
        <end position="120"/>
    </location>
</feature>
<dbReference type="PROSITE" id="PS51257">
    <property type="entry name" value="PROKAR_LIPOPROTEIN"/>
    <property type="match status" value="1"/>
</dbReference>
<keyword evidence="3" id="KW-1185">Reference proteome</keyword>
<dbReference type="EMBL" id="OZ020114">
    <property type="protein sequence ID" value="CAK9267629.1"/>
    <property type="molecule type" value="Genomic_DNA"/>
</dbReference>
<proteinExistence type="predicted"/>
<feature type="signal peptide" evidence="1">
    <location>
        <begin position="1"/>
        <end position="17"/>
    </location>
</feature>
<gene>
    <name evidence="2" type="ORF">CSSPJE1EN1_LOCUS13107</name>
</gene>
<dbReference type="Proteomes" id="UP001497444">
    <property type="component" value="Chromosome 19"/>
</dbReference>
<evidence type="ECO:0008006" key="4">
    <source>
        <dbReference type="Google" id="ProtNLM"/>
    </source>
</evidence>
<keyword evidence="1" id="KW-0732">Signal</keyword>
<sequence>MIVRVTTLSLIAAGSCSTPLSVWTIERIGPELVGACGLWSCHQAFLWRLETHHLTHQCSTHVAPPLTVCLCSSAKLQQKGSLTENLIVHHFFWSKSGCTGPFTPLSIVKTIRLPVLPDCP</sequence>